<dbReference type="EMBL" id="JWHL01000002">
    <property type="protein sequence ID" value="MBR1368302.1"/>
    <property type="molecule type" value="Genomic_DNA"/>
</dbReference>
<feature type="domain" description="HTH TFE/IIEalpha-type" evidence="5">
    <location>
        <begin position="9"/>
        <end position="92"/>
    </location>
</feature>
<evidence type="ECO:0000256" key="1">
    <source>
        <dbReference type="ARBA" id="ARBA00023015"/>
    </source>
</evidence>
<dbReference type="SMART" id="SM00531">
    <property type="entry name" value="TFIIE"/>
    <property type="match status" value="1"/>
</dbReference>
<comment type="similarity">
    <text evidence="4">Belongs to the TFE family.</text>
</comment>
<dbReference type="InterPro" id="IPR002853">
    <property type="entry name" value="TFIIE_asu"/>
</dbReference>
<comment type="function">
    <text evidence="4">Transcription factor that plays a role in the activation of archaeal genes transcribed by RNA polymerase. Facilitates transcription initiation by enhancing TATA-box recognition by TATA-box-binding protein (Tbp), and transcription factor B (Tfb) and RNA polymerase recruitment. Not absolutely required for transcription in vitro, but particularly important in cases where Tbp or Tfb function is not optimal. It dynamically alters the nucleic acid-binding properties of RNA polymerases by stabilizing the initiation complex and destabilizing elongation complexes. Seems to translocate with the RNA polymerase following initiation and acts by binding to the non template strand of the transcription bubble in elongation complexes.</text>
</comment>
<dbReference type="GO" id="GO:0006355">
    <property type="term" value="P:regulation of DNA-templated transcription"/>
    <property type="evidence" value="ECO:0007669"/>
    <property type="project" value="InterPro"/>
</dbReference>
<keyword evidence="7" id="KW-1185">Reference proteome</keyword>
<keyword evidence="3 4" id="KW-0804">Transcription</keyword>
<dbReference type="GO" id="GO:0003677">
    <property type="term" value="F:DNA binding"/>
    <property type="evidence" value="ECO:0007669"/>
    <property type="project" value="UniProtKB-KW"/>
</dbReference>
<dbReference type="InterPro" id="IPR036388">
    <property type="entry name" value="WH-like_DNA-bd_sf"/>
</dbReference>
<dbReference type="InterPro" id="IPR036390">
    <property type="entry name" value="WH_DNA-bd_sf"/>
</dbReference>
<comment type="caution">
    <text evidence="6">The sequence shown here is derived from an EMBL/GenBank/DDBJ whole genome shotgun (WGS) entry which is preliminary data.</text>
</comment>
<dbReference type="Proteomes" id="UP000730161">
    <property type="component" value="Unassembled WGS sequence"/>
</dbReference>
<dbReference type="InterPro" id="IPR039997">
    <property type="entry name" value="TFE"/>
</dbReference>
<name>A0A8J7W8W8_9EURY</name>
<keyword evidence="1 4" id="KW-0805">Transcription regulation</keyword>
<dbReference type="GO" id="GO:0006367">
    <property type="term" value="P:transcription initiation at RNA polymerase II promoter"/>
    <property type="evidence" value="ECO:0007669"/>
    <property type="project" value="InterPro"/>
</dbReference>
<proteinExistence type="inferred from homology"/>
<evidence type="ECO:0000313" key="7">
    <source>
        <dbReference type="Proteomes" id="UP000730161"/>
    </source>
</evidence>
<dbReference type="Gene3D" id="1.10.10.10">
    <property type="entry name" value="Winged helix-like DNA-binding domain superfamily/Winged helix DNA-binding domain"/>
    <property type="match status" value="1"/>
</dbReference>
<dbReference type="PANTHER" id="PTHR13097:SF7">
    <property type="entry name" value="GENERAL TRANSCRIPTION FACTOR IIE SUBUNIT 1"/>
    <property type="match status" value="1"/>
</dbReference>
<dbReference type="PIRSF" id="PIRSF006373">
    <property type="entry name" value="TF_E_archaea"/>
    <property type="match status" value="1"/>
</dbReference>
<dbReference type="AlphaFoldDB" id="A0A8J7W8W8"/>
<evidence type="ECO:0000256" key="2">
    <source>
        <dbReference type="ARBA" id="ARBA00023125"/>
    </source>
</evidence>
<reference evidence="6" key="1">
    <citation type="submission" date="2014-12" db="EMBL/GenBank/DDBJ databases">
        <authorList>
            <person name="Huang H.-H."/>
            <person name="Chen S.-C."/>
            <person name="Lai M.-C."/>
        </authorList>
    </citation>
    <scope>NUCLEOTIDE SEQUENCE</scope>
    <source>
        <strain evidence="6">K1F9705b</strain>
    </source>
</reference>
<dbReference type="Pfam" id="PF02002">
    <property type="entry name" value="TFIIE_alpha"/>
    <property type="match status" value="1"/>
</dbReference>
<organism evidence="6 7">
    <name type="scientific">Methanocalculus chunghsingensis</name>
    <dbReference type="NCBI Taxonomy" id="156457"/>
    <lineage>
        <taxon>Archaea</taxon>
        <taxon>Methanobacteriati</taxon>
        <taxon>Methanobacteriota</taxon>
        <taxon>Stenosarchaea group</taxon>
        <taxon>Methanomicrobia</taxon>
        <taxon>Methanomicrobiales</taxon>
        <taxon>Methanocalculaceae</taxon>
        <taxon>Methanocalculus</taxon>
    </lineage>
</organism>
<dbReference type="HAMAP" id="MF_01909">
    <property type="entry name" value="TFE_arch"/>
    <property type="match status" value="1"/>
</dbReference>
<dbReference type="RefSeq" id="WP_211529915.1">
    <property type="nucleotide sequence ID" value="NZ_JWHL01000002.1"/>
</dbReference>
<keyword evidence="2 4" id="KW-0238">DNA-binding</keyword>
<accession>A0A8J7W8W8</accession>
<evidence type="ECO:0000259" key="5">
    <source>
        <dbReference type="PROSITE" id="PS51344"/>
    </source>
</evidence>
<dbReference type="InterPro" id="IPR016481">
    <property type="entry name" value="TF_E_archaea"/>
</dbReference>
<comment type="domain">
    <text evidence="4">The winged helix domain is involved in binding to DNA in the preinitiation complex.</text>
</comment>
<sequence>MERVEELLQNPAIHEFFLRLVGDEGIQLIARFPETGEHSDEALAEITGINLNSVRHSLYTLYERRLAEYRRVKDNETGWLTYLWHLRLDNLEPVIAEDLGTVRERLEARRRYEEENDFYLCKTCGAMYTFSEAFPHEFSCAICEVPLSHFDNEVLVTALRRRLAAINESLGDA</sequence>
<evidence type="ECO:0000256" key="3">
    <source>
        <dbReference type="ARBA" id="ARBA00023163"/>
    </source>
</evidence>
<evidence type="ECO:0000313" key="6">
    <source>
        <dbReference type="EMBL" id="MBR1368302.1"/>
    </source>
</evidence>
<protein>
    <recommendedName>
        <fullName evidence="4">Transcription factor E</fullName>
        <shortName evidence="4">TFE</shortName>
    </recommendedName>
    <alternativeName>
        <fullName evidence="4">TFIIE subunit alpha homolog</fullName>
    </alternativeName>
    <alternativeName>
        <fullName evidence="4">Transcription initiation factor TFIIE</fullName>
    </alternativeName>
</protein>
<dbReference type="PANTHER" id="PTHR13097">
    <property type="entry name" value="TRANSCRIPTION INITIATION FACTOR IIE, ALPHA SUBUNIT"/>
    <property type="match status" value="1"/>
</dbReference>
<dbReference type="InterPro" id="IPR017919">
    <property type="entry name" value="TFIIE/TFIIEa_HTH"/>
</dbReference>
<comment type="subunit">
    <text evidence="4">Monomer. Interaction with RNA polymerase subunits RpoF and RpoE is necessary for Tfe stimulatory transcription activity. Able to interact with Tbp and RNA polymerase in the absence of DNA promoter. Interacts both with the preinitiation and elongation complexes.</text>
</comment>
<dbReference type="InterPro" id="IPR024550">
    <property type="entry name" value="TFIIEa/SarR/Rpc3_HTH_dom"/>
</dbReference>
<dbReference type="PROSITE" id="PS51344">
    <property type="entry name" value="HTH_TFE_IIE"/>
    <property type="match status" value="1"/>
</dbReference>
<dbReference type="SUPFAM" id="SSF46785">
    <property type="entry name" value="Winged helix' DNA-binding domain"/>
    <property type="match status" value="1"/>
</dbReference>
<evidence type="ECO:0000256" key="4">
    <source>
        <dbReference type="HAMAP-Rule" id="MF_01909"/>
    </source>
</evidence>
<dbReference type="OrthoDB" id="5935at2157"/>
<gene>
    <name evidence="4" type="primary">tfe</name>
    <name evidence="6" type="ORF">RJ53_01830</name>
</gene>